<dbReference type="Proteomes" id="UP001218218">
    <property type="component" value="Unassembled WGS sequence"/>
</dbReference>
<sequence>MACLVRPLIEFQQEDRRHPPDILQPAILELLAASISATNLALVHICWIAFKEAIGNHPEIVPIESELTQYNNAALCRGTSFGHLLAPVRVCQDSYCPNYRDSGDIMTLKEPMSHKATLHTLGNGSFPVYTTSLYCRGVPHHIQVAQHFFVESPLLELFANGMVFGWLSSSNWARMYNAALSRMNSHIANIKIAELGCSKDENTEKCRSGKRKVVAQTGTEPQR</sequence>
<dbReference type="AlphaFoldDB" id="A0AAD6ZY68"/>
<reference evidence="2" key="1">
    <citation type="submission" date="2023-03" db="EMBL/GenBank/DDBJ databases">
        <title>Massive genome expansion in bonnet fungi (Mycena s.s.) driven by repeated elements and novel gene families across ecological guilds.</title>
        <authorList>
            <consortium name="Lawrence Berkeley National Laboratory"/>
            <person name="Harder C.B."/>
            <person name="Miyauchi S."/>
            <person name="Viragh M."/>
            <person name="Kuo A."/>
            <person name="Thoen E."/>
            <person name="Andreopoulos B."/>
            <person name="Lu D."/>
            <person name="Skrede I."/>
            <person name="Drula E."/>
            <person name="Henrissat B."/>
            <person name="Morin E."/>
            <person name="Kohler A."/>
            <person name="Barry K."/>
            <person name="LaButti K."/>
            <person name="Morin E."/>
            <person name="Salamov A."/>
            <person name="Lipzen A."/>
            <person name="Mereny Z."/>
            <person name="Hegedus B."/>
            <person name="Baldrian P."/>
            <person name="Stursova M."/>
            <person name="Weitz H."/>
            <person name="Taylor A."/>
            <person name="Grigoriev I.V."/>
            <person name="Nagy L.G."/>
            <person name="Martin F."/>
            <person name="Kauserud H."/>
        </authorList>
    </citation>
    <scope>NUCLEOTIDE SEQUENCE</scope>
    <source>
        <strain evidence="2">CBHHK002</strain>
    </source>
</reference>
<feature type="domain" description="CxC5 like cysteine cluster associated with KDZ" evidence="1">
    <location>
        <begin position="137"/>
        <end position="179"/>
    </location>
</feature>
<protein>
    <recommendedName>
        <fullName evidence="1">CxC5 like cysteine cluster associated with KDZ domain-containing protein</fullName>
    </recommendedName>
</protein>
<dbReference type="Pfam" id="PF18718">
    <property type="entry name" value="CxC5"/>
    <property type="match status" value="2"/>
</dbReference>
<keyword evidence="3" id="KW-1185">Reference proteome</keyword>
<gene>
    <name evidence="2" type="ORF">DFH08DRAFT_937707</name>
</gene>
<feature type="domain" description="CxC5 like cysteine cluster associated with KDZ" evidence="1">
    <location>
        <begin position="83"/>
        <end position="136"/>
    </location>
</feature>
<accession>A0AAD6ZY68</accession>
<dbReference type="InterPro" id="IPR041539">
    <property type="entry name" value="CxC5"/>
</dbReference>
<evidence type="ECO:0000259" key="1">
    <source>
        <dbReference type="Pfam" id="PF18718"/>
    </source>
</evidence>
<evidence type="ECO:0000313" key="2">
    <source>
        <dbReference type="EMBL" id="KAJ7343948.1"/>
    </source>
</evidence>
<proteinExistence type="predicted"/>
<name>A0AAD6ZY68_9AGAR</name>
<comment type="caution">
    <text evidence="2">The sequence shown here is derived from an EMBL/GenBank/DDBJ whole genome shotgun (WGS) entry which is preliminary data.</text>
</comment>
<evidence type="ECO:0000313" key="3">
    <source>
        <dbReference type="Proteomes" id="UP001218218"/>
    </source>
</evidence>
<organism evidence="2 3">
    <name type="scientific">Mycena albidolilacea</name>
    <dbReference type="NCBI Taxonomy" id="1033008"/>
    <lineage>
        <taxon>Eukaryota</taxon>
        <taxon>Fungi</taxon>
        <taxon>Dikarya</taxon>
        <taxon>Basidiomycota</taxon>
        <taxon>Agaricomycotina</taxon>
        <taxon>Agaricomycetes</taxon>
        <taxon>Agaricomycetidae</taxon>
        <taxon>Agaricales</taxon>
        <taxon>Marasmiineae</taxon>
        <taxon>Mycenaceae</taxon>
        <taxon>Mycena</taxon>
    </lineage>
</organism>
<dbReference type="EMBL" id="JARIHO010000022">
    <property type="protein sequence ID" value="KAJ7343948.1"/>
    <property type="molecule type" value="Genomic_DNA"/>
</dbReference>